<keyword evidence="2" id="KW-0547">Nucleotide-binding</keyword>
<evidence type="ECO:0000313" key="3">
    <source>
        <dbReference type="Proteomes" id="UP000291187"/>
    </source>
</evidence>
<organism evidence="2 3">
    <name type="scientific">Bifidobacterium pseudolongum subsp. globosum</name>
    <dbReference type="NCBI Taxonomy" id="1690"/>
    <lineage>
        <taxon>Bacteria</taxon>
        <taxon>Bacillati</taxon>
        <taxon>Actinomycetota</taxon>
        <taxon>Actinomycetes</taxon>
        <taxon>Bifidobacteriales</taxon>
        <taxon>Bifidobacteriaceae</taxon>
        <taxon>Bifidobacterium</taxon>
    </lineage>
</organism>
<protein>
    <submittedName>
        <fullName evidence="2">ABC transporter ATP-binding protein</fullName>
    </submittedName>
</protein>
<reference evidence="2 3" key="1">
    <citation type="submission" date="2018-12" db="EMBL/GenBank/DDBJ databases">
        <title>Unveiling genomic diversity among members of the Bifidobacterium pseudolongum species, a widely distributed gut commensal of the animal kingdom.</title>
        <authorList>
            <person name="Lugli G.A."/>
            <person name="Duranti S."/>
            <person name="Albert K."/>
            <person name="Mancabelli L."/>
            <person name="Napoli S."/>
            <person name="Viappiani A."/>
            <person name="Anzalone R."/>
            <person name="Longhi G."/>
            <person name="Milani C."/>
            <person name="Turroni F."/>
            <person name="Alessandri G."/>
            <person name="Sela D.A."/>
            <person name="Van Sinderen D."/>
            <person name="Ventura M."/>
        </authorList>
    </citation>
    <scope>NUCLEOTIDE SEQUENCE [LARGE SCALE GENOMIC DNA]</scope>
    <source>
        <strain evidence="2 3">2071B</strain>
    </source>
</reference>
<evidence type="ECO:0000256" key="1">
    <source>
        <dbReference type="SAM" id="Phobius"/>
    </source>
</evidence>
<feature type="transmembrane region" description="Helical" evidence="1">
    <location>
        <begin position="268"/>
        <end position="288"/>
    </location>
</feature>
<keyword evidence="1" id="KW-0812">Transmembrane</keyword>
<keyword evidence="2" id="KW-0067">ATP-binding</keyword>
<keyword evidence="1" id="KW-0472">Membrane</keyword>
<gene>
    <name evidence="2" type="ORF">PG2071B_0633</name>
</gene>
<feature type="transmembrane region" description="Helical" evidence="1">
    <location>
        <begin position="315"/>
        <end position="336"/>
    </location>
</feature>
<name>A0A4V1Y2G2_9BIFI</name>
<evidence type="ECO:0000313" key="2">
    <source>
        <dbReference type="EMBL" id="RYQ19828.1"/>
    </source>
</evidence>
<accession>A0A4V1Y2G2</accession>
<dbReference type="AlphaFoldDB" id="A0A4V1Y2G2"/>
<keyword evidence="1" id="KW-1133">Transmembrane helix</keyword>
<proteinExistence type="predicted"/>
<feature type="transmembrane region" description="Helical" evidence="1">
    <location>
        <begin position="348"/>
        <end position="370"/>
    </location>
</feature>
<sequence>MSAARNAHGSKHQTEMRLRGVAGEAVRDILSGTTHALLCTVALMAIMVAAAGAELFQLRSIGDRIDDYVSSGASTYVVEYPGRIDARSCESLADAPGVHAAGAIRTADSRISFAVLPSTSLPLLEATPGAVQVLASVNGRSTRALTKSESNGIWLSGQAAETLGLTSGQTARLTDDTPATIAGVYPFPEDGRSSNAAYAVVQPVPRDGVFDECLVKTWPVPDSIESLALLSVGTVSDDKDDRPTVRQLNTRLGDRLDSSALFASRATAWMPLVAGGAALALGFAAVWIRRLELASALHCGVPKPALVLQIMMETVSWTFAATMLCLPLPLAVMHLWEGTAPQQIVDLMMRPMLAAALGGLAGATVAVLCVRERNLFAYFKRRI</sequence>
<dbReference type="GO" id="GO:0005524">
    <property type="term" value="F:ATP binding"/>
    <property type="evidence" value="ECO:0007669"/>
    <property type="project" value="UniProtKB-KW"/>
</dbReference>
<dbReference type="EMBL" id="RYUM01000008">
    <property type="protein sequence ID" value="RYQ19828.1"/>
    <property type="molecule type" value="Genomic_DNA"/>
</dbReference>
<comment type="caution">
    <text evidence="2">The sequence shown here is derived from an EMBL/GenBank/DDBJ whole genome shotgun (WGS) entry which is preliminary data.</text>
</comment>
<dbReference type="Proteomes" id="UP000291187">
    <property type="component" value="Unassembled WGS sequence"/>
</dbReference>
<dbReference type="RefSeq" id="WP_129864172.1">
    <property type="nucleotide sequence ID" value="NZ_RYUM01000008.1"/>
</dbReference>